<dbReference type="Proteomes" id="UP001242368">
    <property type="component" value="Unassembled WGS sequence"/>
</dbReference>
<reference evidence="1" key="3">
    <citation type="submission" date="2023-06" db="EMBL/GenBank/DDBJ databases">
        <authorList>
            <person name="Lucena T."/>
            <person name="Sun Q."/>
        </authorList>
    </citation>
    <scope>NUCLEOTIDE SEQUENCE</scope>
    <source>
        <strain evidence="1">CECT 7184</strain>
    </source>
</reference>
<sequence length="236" mass="27846">MTDKRNIQTIAPFLADDFVDLDEPIFNTDTYSAFLENNANRLGTFKKYLICKLHDSWVIDVNDNIDKFSLILNDYSTYVFADKIIERYNLPIDSDNIAFPLTIELTGKLKVEFNKVDEDGNLIQINQTQLDEYLYEQVTHIDKEQIEIVFHFWKSNLKDDKPGERIIVIVSANNLTLTENQDQSWTEIFGDKFDELYKYFKEQFDSDRYVSDQNECEKLIDEFEQNQLTNERKPTA</sequence>
<reference evidence="1" key="1">
    <citation type="journal article" date="2014" name="Int. J. Syst. Evol. Microbiol.">
        <title>Complete genome of a new Firmicutes species belonging to the dominant human colonic microbiota ('Ruminococcus bicirculans') reveals two chromosomes and a selective capacity to utilize plant glucans.</title>
        <authorList>
            <consortium name="NISC Comparative Sequencing Program"/>
            <person name="Wegmann U."/>
            <person name="Louis P."/>
            <person name="Goesmann A."/>
            <person name="Henrissat B."/>
            <person name="Duncan S.H."/>
            <person name="Flint H.J."/>
        </authorList>
    </citation>
    <scope>NUCLEOTIDE SEQUENCE</scope>
    <source>
        <strain evidence="1">CECT 7184</strain>
    </source>
</reference>
<dbReference type="EMBL" id="JAUFQU010000069">
    <property type="protein sequence ID" value="MDN3709966.1"/>
    <property type="molecule type" value="Genomic_DNA"/>
</dbReference>
<evidence type="ECO:0000313" key="4">
    <source>
        <dbReference type="Proteomes" id="UP001242368"/>
    </source>
</evidence>
<organism evidence="1 4">
    <name type="scientific">Paenimyroides ceti</name>
    <dbReference type="NCBI Taxonomy" id="395087"/>
    <lineage>
        <taxon>Bacteria</taxon>
        <taxon>Pseudomonadati</taxon>
        <taxon>Bacteroidota</taxon>
        <taxon>Flavobacteriia</taxon>
        <taxon>Flavobacteriales</taxon>
        <taxon>Flavobacteriaceae</taxon>
        <taxon>Paenimyroides</taxon>
    </lineage>
</organism>
<dbReference type="RefSeq" id="WP_290365219.1">
    <property type="nucleotide sequence ID" value="NZ_JAUFQU010000056.1"/>
</dbReference>
<proteinExistence type="predicted"/>
<keyword evidence="4" id="KW-1185">Reference proteome</keyword>
<comment type="caution">
    <text evidence="1">The sequence shown here is derived from an EMBL/GenBank/DDBJ whole genome shotgun (WGS) entry which is preliminary data.</text>
</comment>
<dbReference type="EMBL" id="JAUFQU010000070">
    <property type="protein sequence ID" value="MDN3710001.1"/>
    <property type="molecule type" value="Genomic_DNA"/>
</dbReference>
<evidence type="ECO:0000313" key="2">
    <source>
        <dbReference type="EMBL" id="MDN3709966.1"/>
    </source>
</evidence>
<name>A0ABT8D0E6_9FLAO</name>
<evidence type="ECO:0000313" key="3">
    <source>
        <dbReference type="EMBL" id="MDN3710001.1"/>
    </source>
</evidence>
<gene>
    <name evidence="1" type="ORF">QW060_22695</name>
    <name evidence="2" type="ORF">QW060_23985</name>
    <name evidence="3" type="ORF">QW060_24165</name>
</gene>
<reference evidence="4" key="2">
    <citation type="journal article" date="2019" name="Int. J. Syst. Evol. Microbiol.">
        <title>The Global Catalogue of Microorganisms (GCM) 10K type strain sequencing project: providing services to taxonomists for standard genome sequencing and annotation.</title>
        <authorList>
            <consortium name="The Broad Institute Genomics Platform"/>
            <consortium name="The Broad Institute Genome Sequencing Center for Infectious Disease"/>
            <person name="Wu L."/>
            <person name="Ma J."/>
        </authorList>
    </citation>
    <scope>NUCLEOTIDE SEQUENCE [LARGE SCALE GENOMIC DNA]</scope>
    <source>
        <strain evidence="4">CECT 7184</strain>
    </source>
</reference>
<accession>A0ABT8D0E6</accession>
<dbReference type="EMBL" id="JAUFQU010000056">
    <property type="protein sequence ID" value="MDN3709756.1"/>
    <property type="molecule type" value="Genomic_DNA"/>
</dbReference>
<protein>
    <submittedName>
        <fullName evidence="1">Uncharacterized protein</fullName>
    </submittedName>
</protein>
<evidence type="ECO:0000313" key="1">
    <source>
        <dbReference type="EMBL" id="MDN3709756.1"/>
    </source>
</evidence>